<dbReference type="GO" id="GO:0032040">
    <property type="term" value="C:small-subunit processome"/>
    <property type="evidence" value="ECO:0007669"/>
    <property type="project" value="TreeGrafter"/>
</dbReference>
<reference evidence="1 2" key="1">
    <citation type="submission" date="2019-05" db="EMBL/GenBank/DDBJ databases">
        <title>Emergence of the Ug99 lineage of the wheat stem rust pathogen through somatic hybridization.</title>
        <authorList>
            <person name="Li F."/>
            <person name="Upadhyaya N.M."/>
            <person name="Sperschneider J."/>
            <person name="Matny O."/>
            <person name="Nguyen-Phuc H."/>
            <person name="Mago R."/>
            <person name="Raley C."/>
            <person name="Miller M.E."/>
            <person name="Silverstein K.A.T."/>
            <person name="Henningsen E."/>
            <person name="Hirsch C.D."/>
            <person name="Visser B."/>
            <person name="Pretorius Z.A."/>
            <person name="Steffenson B.J."/>
            <person name="Schwessinger B."/>
            <person name="Dodds P.N."/>
            <person name="Figueroa M."/>
        </authorList>
    </citation>
    <scope>NUCLEOTIDE SEQUENCE [LARGE SCALE GENOMIC DNA]</scope>
    <source>
        <strain evidence="1">21-0</strain>
    </source>
</reference>
<gene>
    <name evidence="1" type="ORF">PGT21_021312</name>
</gene>
<evidence type="ECO:0000313" key="2">
    <source>
        <dbReference type="Proteomes" id="UP000324748"/>
    </source>
</evidence>
<dbReference type="PANTHER" id="PTHR12455:SF0">
    <property type="entry name" value="NUCLEOLAR COMPLEX PROTEIN 4 HOMOLOG"/>
    <property type="match status" value="1"/>
</dbReference>
<evidence type="ECO:0000313" key="1">
    <source>
        <dbReference type="EMBL" id="KAA1116643.1"/>
    </source>
</evidence>
<dbReference type="AlphaFoldDB" id="A0A5B0QUP0"/>
<dbReference type="GO" id="GO:0042254">
    <property type="term" value="P:ribosome biogenesis"/>
    <property type="evidence" value="ECO:0007669"/>
    <property type="project" value="InterPro"/>
</dbReference>
<dbReference type="Proteomes" id="UP000324748">
    <property type="component" value="Unassembled WGS sequence"/>
</dbReference>
<proteinExistence type="predicted"/>
<protein>
    <recommendedName>
        <fullName evidence="3">CCAAT-binding factor domain-containing protein</fullName>
    </recommendedName>
</protein>
<sequence>MPTREEELNQFWMGKPKETTHQKAFSNFWIAFVSRQDLAKSDIKRILNLLHDQVIPHMIDPKILMDFLVDCLGYGSSISVLSLNTLFTLISKHNLYVLVIPLTLLASN</sequence>
<comment type="caution">
    <text evidence="1">The sequence shown here is derived from an EMBL/GenBank/DDBJ whole genome shotgun (WGS) entry which is preliminary data.</text>
</comment>
<dbReference type="GO" id="GO:0030692">
    <property type="term" value="C:Noc4p-Nop14p complex"/>
    <property type="evidence" value="ECO:0007669"/>
    <property type="project" value="TreeGrafter"/>
</dbReference>
<dbReference type="OrthoDB" id="10263185at2759"/>
<dbReference type="InterPro" id="IPR027193">
    <property type="entry name" value="Noc4"/>
</dbReference>
<name>A0A5B0QUP0_PUCGR</name>
<dbReference type="EMBL" id="VSWC01000003">
    <property type="protein sequence ID" value="KAA1116643.1"/>
    <property type="molecule type" value="Genomic_DNA"/>
</dbReference>
<keyword evidence="2" id="KW-1185">Reference proteome</keyword>
<accession>A0A5B0QUP0</accession>
<dbReference type="PANTHER" id="PTHR12455">
    <property type="entry name" value="NUCLEOLAR COMPLEX PROTEIN 4"/>
    <property type="match status" value="1"/>
</dbReference>
<organism evidence="1 2">
    <name type="scientific">Puccinia graminis f. sp. tritici</name>
    <dbReference type="NCBI Taxonomy" id="56615"/>
    <lineage>
        <taxon>Eukaryota</taxon>
        <taxon>Fungi</taxon>
        <taxon>Dikarya</taxon>
        <taxon>Basidiomycota</taxon>
        <taxon>Pucciniomycotina</taxon>
        <taxon>Pucciniomycetes</taxon>
        <taxon>Pucciniales</taxon>
        <taxon>Pucciniaceae</taxon>
        <taxon>Puccinia</taxon>
    </lineage>
</organism>
<evidence type="ECO:0008006" key="3">
    <source>
        <dbReference type="Google" id="ProtNLM"/>
    </source>
</evidence>